<organism evidence="5 6">
    <name type="scientific">Sphingobacterium thalpophilum</name>
    <dbReference type="NCBI Taxonomy" id="259"/>
    <lineage>
        <taxon>Bacteria</taxon>
        <taxon>Pseudomonadati</taxon>
        <taxon>Bacteroidota</taxon>
        <taxon>Sphingobacteriia</taxon>
        <taxon>Sphingobacteriales</taxon>
        <taxon>Sphingobacteriaceae</taxon>
        <taxon>Sphingobacterium</taxon>
    </lineage>
</organism>
<dbReference type="PROSITE" id="PS00018">
    <property type="entry name" value="EF_HAND_1"/>
    <property type="match status" value="1"/>
</dbReference>
<evidence type="ECO:0000256" key="2">
    <source>
        <dbReference type="PROSITE-ProRule" id="PRU01360"/>
    </source>
</evidence>
<keyword evidence="7" id="KW-1185">Reference proteome</keyword>
<dbReference type="Gene3D" id="2.170.130.10">
    <property type="entry name" value="TonB-dependent receptor, plug domain"/>
    <property type="match status" value="1"/>
</dbReference>
<proteinExistence type="inferred from homology"/>
<dbReference type="FunFam" id="2.170.130.10:FF:000003">
    <property type="entry name" value="SusC/RagA family TonB-linked outer membrane protein"/>
    <property type="match status" value="1"/>
</dbReference>
<evidence type="ECO:0000256" key="1">
    <source>
        <dbReference type="ARBA" id="ARBA00022729"/>
    </source>
</evidence>
<dbReference type="SUPFAM" id="SSF49464">
    <property type="entry name" value="Carboxypeptidase regulatory domain-like"/>
    <property type="match status" value="1"/>
</dbReference>
<keyword evidence="2" id="KW-1134">Transmembrane beta strand</keyword>
<dbReference type="SUPFAM" id="SSF56935">
    <property type="entry name" value="Porins"/>
    <property type="match status" value="1"/>
</dbReference>
<dbReference type="KEGG" id="stha:NCTC11429_01490"/>
<evidence type="ECO:0000313" key="5">
    <source>
        <dbReference type="EMBL" id="VTR35352.1"/>
    </source>
</evidence>
<dbReference type="GO" id="GO:0009279">
    <property type="term" value="C:cell outer membrane"/>
    <property type="evidence" value="ECO:0007669"/>
    <property type="project" value="UniProtKB-SubCell"/>
</dbReference>
<feature type="domain" description="TonB-dependent receptor plug" evidence="3">
    <location>
        <begin position="140"/>
        <end position="238"/>
    </location>
</feature>
<keyword evidence="1" id="KW-0732">Signal</keyword>
<dbReference type="InterPro" id="IPR039426">
    <property type="entry name" value="TonB-dep_rcpt-like"/>
</dbReference>
<accession>A0A4U9UTA9</accession>
<dbReference type="GeneID" id="78462250"/>
<dbReference type="NCBIfam" id="TIGR04056">
    <property type="entry name" value="OMP_RagA_SusC"/>
    <property type="match status" value="1"/>
</dbReference>
<dbReference type="InterPro" id="IPR023997">
    <property type="entry name" value="TonB-dep_OMP_SusC/RagA_CS"/>
</dbReference>
<gene>
    <name evidence="4" type="ORF">ABTW24_04750</name>
    <name evidence="5" type="ORF">NCTC11429_01490</name>
</gene>
<evidence type="ECO:0000259" key="3">
    <source>
        <dbReference type="Pfam" id="PF07715"/>
    </source>
</evidence>
<dbReference type="EMBL" id="JBEOQB010000001">
    <property type="protein sequence ID" value="MEZ0450899.1"/>
    <property type="molecule type" value="Genomic_DNA"/>
</dbReference>
<dbReference type="NCBIfam" id="TIGR04057">
    <property type="entry name" value="SusC_RagA_signa"/>
    <property type="match status" value="1"/>
</dbReference>
<dbReference type="STRING" id="1123265.GCA_000686625_01927"/>
<evidence type="ECO:0000313" key="6">
    <source>
        <dbReference type="Proteomes" id="UP000308196"/>
    </source>
</evidence>
<evidence type="ECO:0000313" key="4">
    <source>
        <dbReference type="EMBL" id="MEZ0450899.1"/>
    </source>
</evidence>
<dbReference type="InterPro" id="IPR008969">
    <property type="entry name" value="CarboxyPept-like_regulatory"/>
</dbReference>
<dbReference type="EMBL" id="LR590484">
    <property type="protein sequence ID" value="VTR35352.1"/>
    <property type="molecule type" value="Genomic_DNA"/>
</dbReference>
<dbReference type="Proteomes" id="UP000308196">
    <property type="component" value="Chromosome"/>
</dbReference>
<dbReference type="PROSITE" id="PS52016">
    <property type="entry name" value="TONB_DEPENDENT_REC_3"/>
    <property type="match status" value="1"/>
</dbReference>
<dbReference type="Proteomes" id="UP001566204">
    <property type="component" value="Unassembled WGS sequence"/>
</dbReference>
<dbReference type="InterPro" id="IPR012910">
    <property type="entry name" value="Plug_dom"/>
</dbReference>
<sequence length="1048" mass="117461">MIQRDLNVPYKKALKASLLGIALMTSAAYGHERWDNSPIHVSIAKAPVQINGQVVDAANNPIAGATVQIKRTPSIGTSTDGTGKFSIAAEPDETLLISATGYKSQEIMLGGRTNLSIILQDSVAMMDEVVVVGYGVQKRASVTGAVASIQADELIKVKTPNVTNMLAGRLPGIRAVQRSGAPGDDGASVDIRGYGSMLVIVDGVQRDFAQVDPNDIESISILKDAAAAVYGFKGSNGVLLVTTKKGTNAKTKVEYNGYYGIQQVTRYPRMMNAYEYASLYNEAIYNTNPYTGVPAYSQEQLDSYKSGSQGTDWWDAMVRNNAPQSSHNVSIYGGNDKVKYYNSVGYVDQGGILKSDDWNFKRYNLRSNIDLNVAPNFTVGFKLTGRLQDREKPYGADDLFTQAQMAIPIYNIYANNNPDYWQAIGNMANPIHSSYIDNSGYESRLRREFNGSLDLNWKLPWVSGLSLRAMVAYDYKNSEWKTWQKALSDYQYNQTNEQYTEVALRKKASLESKMENLYMPTQQYSINYNRVFGQKHDVSGLLLWEAYHDRLTDILGFRESSIGIIDDISKGDTENQHTSGKSVETAHAGLVGRFNYAYDRKYLLELNFRYDGSYKFRRDRRWGFFPGVSAGWRISEEKFFKENLSHFDNVKIRGSYAKVGDEGDFSAFQYLDGYVYGGSYVLGTGGLSSGLRSSGMANPWLTWYESNIMNLGFEASFKNGLINTEFDWFRRERSGLPATRQGTFPTTFGESMPQENLNSDINTGFEWTVGHKNKIADFAYNVSANFSVTRIRYGYVERAASTNLYDNWQNNNNDRNKDIRWGKTVLGQFSSYEDILNSPVQDNNGNRSLLPGDLKFKDVNGDGIIDGNDVEPIGHGATPRMYYGLNLGANYKGFDMTLFFQGAAGHDIYISGDILDPFIQQGLGNGFAFMTDRWHRADPSDPNSEWIPGTMPAARVTGQVDNRSDNSWSLHKADYLRLKTLEVGYSLPKSWIQSLKIDRCRIYFNANNLLTFTGSDELLKNIDPESNQSRLRYYPQLRTFNLGVNLVL</sequence>
<dbReference type="GO" id="GO:0044718">
    <property type="term" value="P:siderophore transmembrane transport"/>
    <property type="evidence" value="ECO:0007669"/>
    <property type="project" value="TreeGrafter"/>
</dbReference>
<keyword evidence="2" id="KW-0813">Transport</keyword>
<dbReference type="Pfam" id="PF13715">
    <property type="entry name" value="CarbopepD_reg_2"/>
    <property type="match status" value="1"/>
</dbReference>
<keyword evidence="2" id="KW-0472">Membrane</keyword>
<name>A0A4U9UTA9_9SPHI</name>
<protein>
    <submittedName>
        <fullName evidence="5">Outer membrane cobalamin receptor protein</fullName>
    </submittedName>
    <submittedName>
        <fullName evidence="4">TonB-dependent receptor</fullName>
    </submittedName>
</protein>
<dbReference type="RefSeq" id="WP_051606709.1">
    <property type="nucleotide sequence ID" value="NZ_CP158797.1"/>
</dbReference>
<comment type="similarity">
    <text evidence="2">Belongs to the TonB-dependent receptor family.</text>
</comment>
<keyword evidence="5" id="KW-0675">Receptor</keyword>
<dbReference type="InterPro" id="IPR018247">
    <property type="entry name" value="EF_Hand_1_Ca_BS"/>
</dbReference>
<reference evidence="5 6" key="1">
    <citation type="submission" date="2019-05" db="EMBL/GenBank/DDBJ databases">
        <authorList>
            <consortium name="Pathogen Informatics"/>
        </authorList>
    </citation>
    <scope>NUCLEOTIDE SEQUENCE [LARGE SCALE GENOMIC DNA]</scope>
    <source>
        <strain evidence="5 6">NCTC11429</strain>
    </source>
</reference>
<dbReference type="InterPro" id="IPR037066">
    <property type="entry name" value="Plug_dom_sf"/>
</dbReference>
<dbReference type="GO" id="GO:0015344">
    <property type="term" value="F:siderophore uptake transmembrane transporter activity"/>
    <property type="evidence" value="ECO:0007669"/>
    <property type="project" value="TreeGrafter"/>
</dbReference>
<evidence type="ECO:0000313" key="7">
    <source>
        <dbReference type="Proteomes" id="UP001566204"/>
    </source>
</evidence>
<reference evidence="4 7" key="2">
    <citation type="submission" date="2024-06" db="EMBL/GenBank/DDBJ databases">
        <title>Soil Sphingobacterium thalpophilum.</title>
        <authorList>
            <person name="Yang J."/>
            <person name="Li J."/>
        </authorList>
    </citation>
    <scope>NUCLEOTIDE SEQUENCE [LARGE SCALE GENOMIC DNA]</scope>
    <source>
        <strain evidence="4 7">22g91tb</strain>
    </source>
</reference>
<keyword evidence="2" id="KW-0998">Cell outer membrane</keyword>
<keyword evidence="2" id="KW-0812">Transmembrane</keyword>
<dbReference type="AlphaFoldDB" id="A0A4U9UTA9"/>
<dbReference type="PANTHER" id="PTHR30069">
    <property type="entry name" value="TONB-DEPENDENT OUTER MEMBRANE RECEPTOR"/>
    <property type="match status" value="1"/>
</dbReference>
<dbReference type="PANTHER" id="PTHR30069:SF29">
    <property type="entry name" value="HEMOGLOBIN AND HEMOGLOBIN-HAPTOGLOBIN-BINDING PROTEIN 1-RELATED"/>
    <property type="match status" value="1"/>
</dbReference>
<comment type="subcellular location">
    <subcellularLocation>
        <location evidence="2">Cell outer membrane</location>
        <topology evidence="2">Multi-pass membrane protein</topology>
    </subcellularLocation>
</comment>
<dbReference type="InterPro" id="IPR023996">
    <property type="entry name" value="TonB-dep_OMP_SusC/RagA"/>
</dbReference>
<dbReference type="Pfam" id="PF07715">
    <property type="entry name" value="Plug"/>
    <property type="match status" value="1"/>
</dbReference>
<dbReference type="Gene3D" id="2.60.40.1120">
    <property type="entry name" value="Carboxypeptidase-like, regulatory domain"/>
    <property type="match status" value="1"/>
</dbReference>